<organism evidence="5 6">
    <name type="scientific">Daphnia pulex</name>
    <name type="common">Water flea</name>
    <dbReference type="NCBI Taxonomy" id="6669"/>
    <lineage>
        <taxon>Eukaryota</taxon>
        <taxon>Metazoa</taxon>
        <taxon>Ecdysozoa</taxon>
        <taxon>Arthropoda</taxon>
        <taxon>Crustacea</taxon>
        <taxon>Branchiopoda</taxon>
        <taxon>Diplostraca</taxon>
        <taxon>Cladocera</taxon>
        <taxon>Anomopoda</taxon>
        <taxon>Daphniidae</taxon>
        <taxon>Daphnia</taxon>
    </lineage>
</organism>
<dbReference type="InParanoid" id="E9GTV2"/>
<dbReference type="AlphaFoldDB" id="E9GTV2"/>
<evidence type="ECO:0000313" key="5">
    <source>
        <dbReference type="EMBL" id="EFX77140.1"/>
    </source>
</evidence>
<evidence type="ECO:0000256" key="2">
    <source>
        <dbReference type="ARBA" id="ARBA00022490"/>
    </source>
</evidence>
<evidence type="ECO:0000313" key="6">
    <source>
        <dbReference type="Proteomes" id="UP000000305"/>
    </source>
</evidence>
<dbReference type="SUPFAM" id="SSF52200">
    <property type="entry name" value="Toll/Interleukin receptor TIR domain"/>
    <property type="match status" value="1"/>
</dbReference>
<accession>E9GTV2</accession>
<keyword evidence="6" id="KW-1185">Reference proteome</keyword>
<evidence type="ECO:0000256" key="1">
    <source>
        <dbReference type="ARBA" id="ARBA00004496"/>
    </source>
</evidence>
<dbReference type="OrthoDB" id="202764at2759"/>
<dbReference type="KEGG" id="dpx:DAPPUDRAFT_54483"/>
<dbReference type="Gene3D" id="3.40.50.10140">
    <property type="entry name" value="Toll/interleukin-1 receptor homology (TIR) domain"/>
    <property type="match status" value="1"/>
</dbReference>
<dbReference type="PANTHER" id="PTHR22998">
    <property type="entry name" value="SARM1"/>
    <property type="match status" value="1"/>
</dbReference>
<dbReference type="GO" id="GO:0003953">
    <property type="term" value="F:NAD+ nucleosidase activity"/>
    <property type="evidence" value="ECO:0007669"/>
    <property type="project" value="InterPro"/>
</dbReference>
<evidence type="ECO:0000256" key="3">
    <source>
        <dbReference type="ARBA" id="ARBA00022737"/>
    </source>
</evidence>
<dbReference type="Proteomes" id="UP000000305">
    <property type="component" value="Unassembled WGS sequence"/>
</dbReference>
<dbReference type="eggNOG" id="KOG3678">
    <property type="taxonomic scope" value="Eukaryota"/>
</dbReference>
<name>E9GTV2_DAPPU</name>
<dbReference type="InterPro" id="IPR000157">
    <property type="entry name" value="TIR_dom"/>
</dbReference>
<gene>
    <name evidence="5" type="ORF">DAPPUDRAFT_54483</name>
</gene>
<protein>
    <recommendedName>
        <fullName evidence="4">TIR domain-containing protein</fullName>
    </recommendedName>
</protein>
<dbReference type="HOGENOM" id="CLU_2707315_0_0_1"/>
<feature type="domain" description="TIR" evidence="4">
    <location>
        <begin position="1"/>
        <end position="73"/>
    </location>
</feature>
<dbReference type="GO" id="GO:0035591">
    <property type="term" value="F:signaling adaptor activity"/>
    <property type="evidence" value="ECO:0007669"/>
    <property type="project" value="InterPro"/>
</dbReference>
<dbReference type="GO" id="GO:0007165">
    <property type="term" value="P:signal transduction"/>
    <property type="evidence" value="ECO:0007669"/>
    <property type="project" value="InterPro"/>
</dbReference>
<feature type="non-terminal residue" evidence="5">
    <location>
        <position position="1"/>
    </location>
</feature>
<dbReference type="GO" id="GO:0048678">
    <property type="term" value="P:response to axon injury"/>
    <property type="evidence" value="ECO:0007669"/>
    <property type="project" value="InterPro"/>
</dbReference>
<proteinExistence type="predicted"/>
<dbReference type="GO" id="GO:0005737">
    <property type="term" value="C:cytoplasm"/>
    <property type="evidence" value="ECO:0007669"/>
    <property type="project" value="UniProtKB-SubCell"/>
</dbReference>
<dbReference type="PANTHER" id="PTHR22998:SF1">
    <property type="entry name" value="NAD(+) HYDROLASE SARM1"/>
    <property type="match status" value="1"/>
</dbReference>
<comment type="subcellular location">
    <subcellularLocation>
        <location evidence="1">Cytoplasm</location>
    </subcellularLocation>
</comment>
<dbReference type="InterPro" id="IPR035897">
    <property type="entry name" value="Toll_tir_struct_dom_sf"/>
</dbReference>
<dbReference type="InterPro" id="IPR039184">
    <property type="entry name" value="SARM1"/>
</dbReference>
<reference evidence="5 6" key="1">
    <citation type="journal article" date="2011" name="Science">
        <title>The ecoresponsive genome of Daphnia pulex.</title>
        <authorList>
            <person name="Colbourne J.K."/>
            <person name="Pfrender M.E."/>
            <person name="Gilbert D."/>
            <person name="Thomas W.K."/>
            <person name="Tucker A."/>
            <person name="Oakley T.H."/>
            <person name="Tokishita S."/>
            <person name="Aerts A."/>
            <person name="Arnold G.J."/>
            <person name="Basu M.K."/>
            <person name="Bauer D.J."/>
            <person name="Caceres C.E."/>
            <person name="Carmel L."/>
            <person name="Casola C."/>
            <person name="Choi J.H."/>
            <person name="Detter J.C."/>
            <person name="Dong Q."/>
            <person name="Dusheyko S."/>
            <person name="Eads B.D."/>
            <person name="Frohlich T."/>
            <person name="Geiler-Samerotte K.A."/>
            <person name="Gerlach D."/>
            <person name="Hatcher P."/>
            <person name="Jogdeo S."/>
            <person name="Krijgsveld J."/>
            <person name="Kriventseva E.V."/>
            <person name="Kultz D."/>
            <person name="Laforsch C."/>
            <person name="Lindquist E."/>
            <person name="Lopez J."/>
            <person name="Manak J.R."/>
            <person name="Muller J."/>
            <person name="Pangilinan J."/>
            <person name="Patwardhan R.P."/>
            <person name="Pitluck S."/>
            <person name="Pritham E.J."/>
            <person name="Rechtsteiner A."/>
            <person name="Rho M."/>
            <person name="Rogozin I.B."/>
            <person name="Sakarya O."/>
            <person name="Salamov A."/>
            <person name="Schaack S."/>
            <person name="Shapiro H."/>
            <person name="Shiga Y."/>
            <person name="Skalitzky C."/>
            <person name="Smith Z."/>
            <person name="Souvorov A."/>
            <person name="Sung W."/>
            <person name="Tang Z."/>
            <person name="Tsuchiya D."/>
            <person name="Tu H."/>
            <person name="Vos H."/>
            <person name="Wang M."/>
            <person name="Wolf Y.I."/>
            <person name="Yamagata H."/>
            <person name="Yamada T."/>
            <person name="Ye Y."/>
            <person name="Shaw J.R."/>
            <person name="Andrews J."/>
            <person name="Crease T.J."/>
            <person name="Tang H."/>
            <person name="Lucas S.M."/>
            <person name="Robertson H.M."/>
            <person name="Bork P."/>
            <person name="Koonin E.V."/>
            <person name="Zdobnov E.M."/>
            <person name="Grigoriev I.V."/>
            <person name="Lynch M."/>
            <person name="Boore J.L."/>
        </authorList>
    </citation>
    <scope>NUCLEOTIDE SEQUENCE [LARGE SCALE GENOMIC DNA]</scope>
</reference>
<sequence>LRNFTIDLDRLEATKFNNNLLQSISKAKYFLLVLTPNALDRCDEPKDWVHTEIVAVLESNCKVIPIIDNFQCP</sequence>
<keyword evidence="2" id="KW-0963">Cytoplasm</keyword>
<dbReference type="EMBL" id="GL732564">
    <property type="protein sequence ID" value="EFX77140.1"/>
    <property type="molecule type" value="Genomic_DNA"/>
</dbReference>
<dbReference type="PROSITE" id="PS50104">
    <property type="entry name" value="TIR"/>
    <property type="match status" value="1"/>
</dbReference>
<keyword evidence="3" id="KW-0677">Repeat</keyword>
<dbReference type="GO" id="GO:0034128">
    <property type="term" value="P:negative regulation of MyD88-independent toll-like receptor signaling pathway"/>
    <property type="evidence" value="ECO:0007669"/>
    <property type="project" value="InterPro"/>
</dbReference>
<evidence type="ECO:0000259" key="4">
    <source>
        <dbReference type="PROSITE" id="PS50104"/>
    </source>
</evidence>